<proteinExistence type="predicted"/>
<organism evidence="1 2">
    <name type="scientific">Ammonifex thiophilus</name>
    <dbReference type="NCBI Taxonomy" id="444093"/>
    <lineage>
        <taxon>Bacteria</taxon>
        <taxon>Bacillati</taxon>
        <taxon>Bacillota</taxon>
        <taxon>Clostridia</taxon>
        <taxon>Thermoanaerobacterales</taxon>
        <taxon>Thermoanaerobacteraceae</taxon>
        <taxon>Ammonifex</taxon>
    </lineage>
</organism>
<name>A0A3D8P2K0_9THEO</name>
<dbReference type="RefSeq" id="WP_115793417.1">
    <property type="nucleotide sequence ID" value="NZ_QSLN01000030.1"/>
</dbReference>
<dbReference type="Proteomes" id="UP000256329">
    <property type="component" value="Unassembled WGS sequence"/>
</dbReference>
<evidence type="ECO:0000313" key="2">
    <source>
        <dbReference type="Proteomes" id="UP000256329"/>
    </source>
</evidence>
<keyword evidence="2" id="KW-1185">Reference proteome</keyword>
<gene>
    <name evidence="1" type="ORF">DXX99_10425</name>
</gene>
<evidence type="ECO:0000313" key="1">
    <source>
        <dbReference type="EMBL" id="RDV80739.1"/>
    </source>
</evidence>
<protein>
    <submittedName>
        <fullName evidence="1">Uncharacterized protein</fullName>
    </submittedName>
</protein>
<dbReference type="AlphaFoldDB" id="A0A3D8P2K0"/>
<comment type="caution">
    <text evidence="1">The sequence shown here is derived from an EMBL/GenBank/DDBJ whole genome shotgun (WGS) entry which is preliminary data.</text>
</comment>
<dbReference type="EMBL" id="QSLN01000030">
    <property type="protein sequence ID" value="RDV80739.1"/>
    <property type="molecule type" value="Genomic_DNA"/>
</dbReference>
<sequence length="206" mass="23121">MLKDDVLLKALEEHGRQGLVVSCKNGFALVSTSIWVLKTPLQELQGCSKSLAWLGRQGAVREGVAFGSETGLRYVDMLWELVNGVRKKVVVPLEKRKVVRIGEQEYQAFSVPEGYRDDTPPVERKTVRVGAEEFPALSVSDGYLLRKRGVLALKSATDLFDGQWYGIRCETYLREMVLAAGGIDGDQVFVVMPYRPRYPAKEKRQV</sequence>
<reference evidence="1 2" key="1">
    <citation type="submission" date="2018-08" db="EMBL/GenBank/DDBJ databases">
        <title>Form III RuBisCO-mediated autotrophy in Thermodesulfobium bacteria.</title>
        <authorList>
            <person name="Toshchakov S.V."/>
            <person name="Kublanov I.V."/>
            <person name="Frolov E."/>
            <person name="Bonch-Osmolovskaya E.A."/>
            <person name="Tourova T.P."/>
            <person name="Chernych N.A."/>
            <person name="Lebedinsky A.V."/>
        </authorList>
    </citation>
    <scope>NUCLEOTIDE SEQUENCE [LARGE SCALE GENOMIC DNA]</scope>
    <source>
        <strain evidence="1 2">SR</strain>
    </source>
</reference>
<accession>A0A3D8P2K0</accession>